<dbReference type="Pfam" id="PF00264">
    <property type="entry name" value="Tyrosinase"/>
    <property type="match status" value="1"/>
</dbReference>
<evidence type="ECO:0000313" key="6">
    <source>
        <dbReference type="Proteomes" id="UP001305779"/>
    </source>
</evidence>
<dbReference type="InterPro" id="IPR050316">
    <property type="entry name" value="Tyrosinase/Hemocyanin"/>
</dbReference>
<feature type="domain" description="Tyrosinase copper-binding" evidence="4">
    <location>
        <begin position="235"/>
        <end position="246"/>
    </location>
</feature>
<feature type="signal peptide" evidence="3">
    <location>
        <begin position="1"/>
        <end position="19"/>
    </location>
</feature>
<dbReference type="InterPro" id="IPR008922">
    <property type="entry name" value="Di-copper_centre_dom_sf"/>
</dbReference>
<proteinExistence type="predicted"/>
<dbReference type="EMBL" id="JAXOVC010000015">
    <property type="protein sequence ID" value="KAK4493884.1"/>
    <property type="molecule type" value="Genomic_DNA"/>
</dbReference>
<dbReference type="SUPFAM" id="SSF48056">
    <property type="entry name" value="Di-copper centre-containing domain"/>
    <property type="match status" value="1"/>
</dbReference>
<keyword evidence="3" id="KW-0732">Signal</keyword>
<keyword evidence="6" id="KW-1185">Reference proteome</keyword>
<keyword evidence="2" id="KW-0186">Copper</keyword>
<name>A0ABR0DXK8_ZASCE</name>
<reference evidence="5 6" key="1">
    <citation type="journal article" date="2023" name="G3 (Bethesda)">
        <title>A chromosome-level genome assembly of Zasmidium syzygii isolated from banana leaves.</title>
        <authorList>
            <person name="van Westerhoven A.C."/>
            <person name="Mehrabi R."/>
            <person name="Talebi R."/>
            <person name="Steentjes M.B.F."/>
            <person name="Corcolon B."/>
            <person name="Chong P.A."/>
            <person name="Kema G.H.J."/>
            <person name="Seidl M.F."/>
        </authorList>
    </citation>
    <scope>NUCLEOTIDE SEQUENCE [LARGE SCALE GENOMIC DNA]</scope>
    <source>
        <strain evidence="5 6">P124</strain>
    </source>
</reference>
<dbReference type="Gene3D" id="1.10.1280.10">
    <property type="entry name" value="Di-copper center containing domain from catechol oxidase"/>
    <property type="match status" value="1"/>
</dbReference>
<protein>
    <recommendedName>
        <fullName evidence="4">Tyrosinase copper-binding domain-containing protein</fullName>
    </recommendedName>
</protein>
<dbReference type="PANTHER" id="PTHR11474">
    <property type="entry name" value="TYROSINASE FAMILY MEMBER"/>
    <property type="match status" value="1"/>
</dbReference>
<evidence type="ECO:0000259" key="4">
    <source>
        <dbReference type="PROSITE" id="PS00498"/>
    </source>
</evidence>
<dbReference type="PROSITE" id="PS00498">
    <property type="entry name" value="TYROSINASE_2"/>
    <property type="match status" value="1"/>
</dbReference>
<gene>
    <name evidence="5" type="ORF">PRZ48_015069</name>
</gene>
<comment type="caution">
    <text evidence="5">The sequence shown here is derived from an EMBL/GenBank/DDBJ whole genome shotgun (WGS) entry which is preliminary data.</text>
</comment>
<dbReference type="PRINTS" id="PR00092">
    <property type="entry name" value="TYROSINASE"/>
</dbReference>
<dbReference type="InterPro" id="IPR002227">
    <property type="entry name" value="Tyrosinase_Cu-bd"/>
</dbReference>
<evidence type="ECO:0000256" key="3">
    <source>
        <dbReference type="SAM" id="SignalP"/>
    </source>
</evidence>
<dbReference type="Proteomes" id="UP001305779">
    <property type="component" value="Unassembled WGS sequence"/>
</dbReference>
<keyword evidence="1" id="KW-0479">Metal-binding</keyword>
<accession>A0ABR0DXK8</accession>
<evidence type="ECO:0000313" key="5">
    <source>
        <dbReference type="EMBL" id="KAK4493884.1"/>
    </source>
</evidence>
<sequence>MGVIRSLVVALSVLCLVDSKPTGKRQAGGCSSPVQRRAWNNLSDQEKQAYIQADKCLQNTPAAYGIPGARTIWDELQYVHIRQANFIHGVGAFLPWHRYYIKLHESLLSRHCGYNGGNPYWREADHANSIWATNLWDATNGMGGDGQGEQRCVADGPFAGLTLIYNAAAQAAAPYCLAREFSVADFQEAGQSHIDECFAKTSYWEAMQCYGNAVHWAGHAGVGRVMEDAMLAPGDPVFFLHHANLDRLYWEWQRASPGRLNEIAGPNTPGAEFGVDTWGRPGPEFTAFSGDNGGETTLNHVLWMAGMLPNATISQVLDIHSETNCADYV</sequence>
<evidence type="ECO:0000256" key="2">
    <source>
        <dbReference type="ARBA" id="ARBA00023008"/>
    </source>
</evidence>
<feature type="chain" id="PRO_5046891502" description="Tyrosinase copper-binding domain-containing protein" evidence="3">
    <location>
        <begin position="20"/>
        <end position="329"/>
    </location>
</feature>
<evidence type="ECO:0000256" key="1">
    <source>
        <dbReference type="ARBA" id="ARBA00022723"/>
    </source>
</evidence>
<dbReference type="PANTHER" id="PTHR11474:SF126">
    <property type="entry name" value="TYROSINASE-LIKE PROTEIN TYR-1-RELATED"/>
    <property type="match status" value="1"/>
</dbReference>
<organism evidence="5 6">
    <name type="scientific">Zasmidium cellare</name>
    <name type="common">Wine cellar mold</name>
    <name type="synonym">Racodium cellare</name>
    <dbReference type="NCBI Taxonomy" id="395010"/>
    <lineage>
        <taxon>Eukaryota</taxon>
        <taxon>Fungi</taxon>
        <taxon>Dikarya</taxon>
        <taxon>Ascomycota</taxon>
        <taxon>Pezizomycotina</taxon>
        <taxon>Dothideomycetes</taxon>
        <taxon>Dothideomycetidae</taxon>
        <taxon>Mycosphaerellales</taxon>
        <taxon>Mycosphaerellaceae</taxon>
        <taxon>Zasmidium</taxon>
    </lineage>
</organism>